<evidence type="ECO:0000259" key="1">
    <source>
        <dbReference type="Pfam" id="PF05662"/>
    </source>
</evidence>
<feature type="domain" description="Trimeric autotransporter adhesin YadA-like stalk" evidence="1">
    <location>
        <begin position="7"/>
        <end position="47"/>
    </location>
</feature>
<sequence>GTANRTITNVAAGRVSGTSTDAINGSQLYATNQEVGKLDTRIDDIDNGAGIKYFHAKSTLADSSATGTDSI</sequence>
<protein>
    <recommendedName>
        <fullName evidence="1">Trimeric autotransporter adhesin YadA-like stalk domain-containing protein</fullName>
    </recommendedName>
</protein>
<dbReference type="EMBL" id="JAELYA010000046">
    <property type="protein sequence ID" value="MBO3278331.1"/>
    <property type="molecule type" value="Genomic_DNA"/>
</dbReference>
<name>A0ABS3TXC4_9PSED</name>
<evidence type="ECO:0000313" key="3">
    <source>
        <dbReference type="Proteomes" id="UP000669060"/>
    </source>
</evidence>
<comment type="caution">
    <text evidence="2">The sequence shown here is derived from an EMBL/GenBank/DDBJ whole genome shotgun (WGS) entry which is preliminary data.</text>
</comment>
<keyword evidence="3" id="KW-1185">Reference proteome</keyword>
<dbReference type="RefSeq" id="WP_208316825.1">
    <property type="nucleotide sequence ID" value="NZ_JAELYA010000046.1"/>
</dbReference>
<evidence type="ECO:0000313" key="2">
    <source>
        <dbReference type="EMBL" id="MBO3278331.1"/>
    </source>
</evidence>
<dbReference type="InterPro" id="IPR011049">
    <property type="entry name" value="Serralysin-like_metalloprot_C"/>
</dbReference>
<dbReference type="Pfam" id="PF05662">
    <property type="entry name" value="YadA_stalk"/>
    <property type="match status" value="1"/>
</dbReference>
<feature type="non-terminal residue" evidence="2">
    <location>
        <position position="71"/>
    </location>
</feature>
<reference evidence="2 3" key="1">
    <citation type="submission" date="2020-12" db="EMBL/GenBank/DDBJ databases">
        <title>Pseudomonas schmalbachii sp. nov. isolated from millipede gut.</title>
        <authorList>
            <person name="Shelomi M."/>
        </authorList>
    </citation>
    <scope>NUCLEOTIDE SEQUENCE [LARGE SCALE GENOMIC DNA]</scope>
    <source>
        <strain evidence="2 3">Milli4</strain>
    </source>
</reference>
<organism evidence="2 3">
    <name type="scientific">Pseudomonas schmalbachii</name>
    <dbReference type="NCBI Taxonomy" id="2816993"/>
    <lineage>
        <taxon>Bacteria</taxon>
        <taxon>Pseudomonadati</taxon>
        <taxon>Pseudomonadota</taxon>
        <taxon>Gammaproteobacteria</taxon>
        <taxon>Pseudomonadales</taxon>
        <taxon>Pseudomonadaceae</taxon>
        <taxon>Pseudomonas</taxon>
    </lineage>
</organism>
<proteinExistence type="predicted"/>
<dbReference type="InterPro" id="IPR008635">
    <property type="entry name" value="Coiled_stalk_dom"/>
</dbReference>
<gene>
    <name evidence="2" type="ORF">JFY56_24295</name>
</gene>
<feature type="non-terminal residue" evidence="2">
    <location>
        <position position="1"/>
    </location>
</feature>
<dbReference type="SUPFAM" id="SSF101967">
    <property type="entry name" value="Adhesin YadA, collagen-binding domain"/>
    <property type="match status" value="1"/>
</dbReference>
<dbReference type="Proteomes" id="UP000669060">
    <property type="component" value="Unassembled WGS sequence"/>
</dbReference>
<accession>A0ABS3TXC4</accession>
<dbReference type="Gene3D" id="1.20.5.170">
    <property type="match status" value="1"/>
</dbReference>